<gene>
    <name evidence="1" type="ORF">IV02_16330</name>
</gene>
<reference evidence="1 2" key="1">
    <citation type="submission" date="2014-07" db="EMBL/GenBank/DDBJ databases">
        <title>Draft Genome Sequences of Environmental Pseudomonas syringae strains.</title>
        <authorList>
            <person name="Baltrus D.A."/>
            <person name="Berge O."/>
            <person name="Morris C."/>
        </authorList>
    </citation>
    <scope>NUCLEOTIDE SEQUENCE [LARGE SCALE GENOMIC DNA]</scope>
    <source>
        <strain evidence="1 2">CEB003</strain>
    </source>
</reference>
<comment type="caution">
    <text evidence="1">The sequence shown here is derived from an EMBL/GenBank/DDBJ whole genome shotgun (WGS) entry which is preliminary data.</text>
</comment>
<dbReference type="AlphaFoldDB" id="A0A085V4U1"/>
<dbReference type="RefSeq" id="WP_020294140.1">
    <property type="nucleotide sequence ID" value="NZ_JPQT01000109.1"/>
</dbReference>
<dbReference type="EMBL" id="JPQT01000109">
    <property type="protein sequence ID" value="KFE50454.1"/>
    <property type="molecule type" value="Genomic_DNA"/>
</dbReference>
<evidence type="ECO:0000313" key="2">
    <source>
        <dbReference type="Proteomes" id="UP000028643"/>
    </source>
</evidence>
<sequence length="146" mass="15655">MLNGLQWQDRYPEFHSQSQALLSRAQECLLHLQLIDNDPDAVDCLIATLKQLGDEADIASVACVAGFSRQLLGALDSAQRGAGFQDQTLQALNDCFILLAWQLELVDPRDGALMLDDGEQLELLANLASVTRSASVVTDAGLGGAS</sequence>
<dbReference type="Proteomes" id="UP000028643">
    <property type="component" value="Unassembled WGS sequence"/>
</dbReference>
<name>A0A085V4U1_PSESX</name>
<protein>
    <submittedName>
        <fullName evidence="1">Uncharacterized protein</fullName>
    </submittedName>
</protein>
<accession>A0A085V4U1</accession>
<evidence type="ECO:0000313" key="1">
    <source>
        <dbReference type="EMBL" id="KFE50454.1"/>
    </source>
</evidence>
<organism evidence="1 2">
    <name type="scientific">Pseudomonas syringae</name>
    <dbReference type="NCBI Taxonomy" id="317"/>
    <lineage>
        <taxon>Bacteria</taxon>
        <taxon>Pseudomonadati</taxon>
        <taxon>Pseudomonadota</taxon>
        <taxon>Gammaproteobacteria</taxon>
        <taxon>Pseudomonadales</taxon>
        <taxon>Pseudomonadaceae</taxon>
        <taxon>Pseudomonas</taxon>
    </lineage>
</organism>
<dbReference type="PATRIC" id="fig|317.174.peg.3339"/>
<proteinExistence type="predicted"/>